<sequence length="174" mass="17674">MKASVYCMTHTLEQTEAIVADLKRAGFGRQDVSALLPDLRGTRDFAYEHDTKAPEGATAGGVAGLGAGAALGWLAGIGALAIPGMGSFIAAGPVMSALSGAALGTTAGGIAGALVGAGMPEFEARRFDGKIRQGGMLISVHVESANQRKAARGIFEQHHAEDITTGTEAHASTR</sequence>
<evidence type="ECO:0000313" key="3">
    <source>
        <dbReference type="Proteomes" id="UP000254258"/>
    </source>
</evidence>
<keyword evidence="1" id="KW-0812">Transmembrane</keyword>
<reference evidence="2 3" key="1">
    <citation type="submission" date="2018-07" db="EMBL/GenBank/DDBJ databases">
        <title>Dyella monticola sp. nov. and Dyella psychrodurans sp. nov. isolated from monsoon evergreen broad-leaved forest soil of Dinghu Mountain, China.</title>
        <authorList>
            <person name="Gao Z."/>
            <person name="Qiu L."/>
        </authorList>
    </citation>
    <scope>NUCLEOTIDE SEQUENCE [LARGE SCALE GENOMIC DNA]</scope>
    <source>
        <strain evidence="2 3">4G-K06</strain>
    </source>
</reference>
<accession>A0A370WUA3</accession>
<dbReference type="PANTHER" id="PTHR36109">
    <property type="entry name" value="MEMBRANE PROTEIN-RELATED"/>
    <property type="match status" value="1"/>
</dbReference>
<dbReference type="PANTHER" id="PTHR36109:SF2">
    <property type="entry name" value="MEMBRANE PROTEIN"/>
    <property type="match status" value="1"/>
</dbReference>
<dbReference type="Proteomes" id="UP000254258">
    <property type="component" value="Unassembled WGS sequence"/>
</dbReference>
<evidence type="ECO:0000256" key="1">
    <source>
        <dbReference type="SAM" id="Phobius"/>
    </source>
</evidence>
<gene>
    <name evidence="2" type="ORF">DWU98_17030</name>
</gene>
<keyword evidence="1" id="KW-1133">Transmembrane helix</keyword>
<evidence type="ECO:0000313" key="2">
    <source>
        <dbReference type="EMBL" id="RDS79596.1"/>
    </source>
</evidence>
<evidence type="ECO:0008006" key="4">
    <source>
        <dbReference type="Google" id="ProtNLM"/>
    </source>
</evidence>
<feature type="transmembrane region" description="Helical" evidence="1">
    <location>
        <begin position="62"/>
        <end position="82"/>
    </location>
</feature>
<comment type="caution">
    <text evidence="2">The sequence shown here is derived from an EMBL/GenBank/DDBJ whole genome shotgun (WGS) entry which is preliminary data.</text>
</comment>
<keyword evidence="3" id="KW-1185">Reference proteome</keyword>
<dbReference type="InterPro" id="IPR052948">
    <property type="entry name" value="Low_temp-induced_all0457"/>
</dbReference>
<name>A0A370WUA3_9GAMM</name>
<dbReference type="EMBL" id="QRBE01000012">
    <property type="protein sequence ID" value="RDS79596.1"/>
    <property type="molecule type" value="Genomic_DNA"/>
</dbReference>
<dbReference type="RefSeq" id="WP_115496873.1">
    <property type="nucleotide sequence ID" value="NZ_QRBE01000012.1"/>
</dbReference>
<feature type="transmembrane region" description="Helical" evidence="1">
    <location>
        <begin position="94"/>
        <end position="117"/>
    </location>
</feature>
<dbReference type="OrthoDB" id="283502at2"/>
<organism evidence="2 3">
    <name type="scientific">Dyella monticola</name>
    <dbReference type="NCBI Taxonomy" id="1927958"/>
    <lineage>
        <taxon>Bacteria</taxon>
        <taxon>Pseudomonadati</taxon>
        <taxon>Pseudomonadota</taxon>
        <taxon>Gammaproteobacteria</taxon>
        <taxon>Lysobacterales</taxon>
        <taxon>Rhodanobacteraceae</taxon>
        <taxon>Dyella</taxon>
    </lineage>
</organism>
<keyword evidence="1" id="KW-0472">Membrane</keyword>
<proteinExistence type="predicted"/>
<protein>
    <recommendedName>
        <fullName evidence="4">DUF3341 domain-containing protein</fullName>
    </recommendedName>
</protein>
<dbReference type="AlphaFoldDB" id="A0A370WUA3"/>